<organism evidence="2 3">
    <name type="scientific">Caenorhabditis remanei</name>
    <name type="common">Caenorhabditis vulgaris</name>
    <dbReference type="NCBI Taxonomy" id="31234"/>
    <lineage>
        <taxon>Eukaryota</taxon>
        <taxon>Metazoa</taxon>
        <taxon>Ecdysozoa</taxon>
        <taxon>Nematoda</taxon>
        <taxon>Chromadorea</taxon>
        <taxon>Rhabditida</taxon>
        <taxon>Rhabditina</taxon>
        <taxon>Rhabditomorpha</taxon>
        <taxon>Rhabditoidea</taxon>
        <taxon>Rhabditidae</taxon>
        <taxon>Peloderinae</taxon>
        <taxon>Caenorhabditis</taxon>
    </lineage>
</organism>
<protein>
    <submittedName>
        <fullName evidence="2">Uncharacterized protein</fullName>
    </submittedName>
</protein>
<evidence type="ECO:0000313" key="3">
    <source>
        <dbReference type="Proteomes" id="UP000483820"/>
    </source>
</evidence>
<dbReference type="Proteomes" id="UP000483820">
    <property type="component" value="Chromosome II"/>
</dbReference>
<dbReference type="Pfam" id="PF12078">
    <property type="entry name" value="DUF3557"/>
    <property type="match status" value="1"/>
</dbReference>
<dbReference type="KEGG" id="crq:GCK72_007321"/>
<dbReference type="EMBL" id="WUAV01000002">
    <property type="protein sequence ID" value="KAF1767362.1"/>
    <property type="molecule type" value="Genomic_DNA"/>
</dbReference>
<gene>
    <name evidence="2" type="ORF">GCK72_007321</name>
</gene>
<dbReference type="InterPro" id="IPR021942">
    <property type="entry name" value="DUF3557"/>
</dbReference>
<proteinExistence type="predicted"/>
<feature type="region of interest" description="Disordered" evidence="1">
    <location>
        <begin position="1"/>
        <end position="21"/>
    </location>
</feature>
<sequence length="154" mass="17908">MKYEIDEREEETTNHPDVELSDGDILIGPGSPVFNRGHPIIQFSNGVNTFVERRVQENDTYEIKYCLVIRKVIQGLMGRRKNIGVDQLMFELGHSTILRLPSDFKVRIQKMDSGYINPEYFLPPVDSSSFPLKELRLRFPNVNFEKENFFTVPI</sequence>
<feature type="compositionally biased region" description="Basic and acidic residues" evidence="1">
    <location>
        <begin position="1"/>
        <end position="18"/>
    </location>
</feature>
<dbReference type="RefSeq" id="XP_053590303.1">
    <property type="nucleotide sequence ID" value="XM_053726109.1"/>
</dbReference>
<dbReference type="GeneID" id="78774335"/>
<dbReference type="AlphaFoldDB" id="A0A6A5HNJ9"/>
<evidence type="ECO:0000256" key="1">
    <source>
        <dbReference type="SAM" id="MobiDB-lite"/>
    </source>
</evidence>
<name>A0A6A5HNJ9_CAERE</name>
<reference evidence="2 3" key="1">
    <citation type="submission" date="2019-12" db="EMBL/GenBank/DDBJ databases">
        <title>Chromosome-level assembly of the Caenorhabditis remanei genome.</title>
        <authorList>
            <person name="Teterina A.A."/>
            <person name="Willis J.H."/>
            <person name="Phillips P.C."/>
        </authorList>
    </citation>
    <scope>NUCLEOTIDE SEQUENCE [LARGE SCALE GENOMIC DNA]</scope>
    <source>
        <strain evidence="2 3">PX506</strain>
        <tissue evidence="2">Whole organism</tissue>
    </source>
</reference>
<accession>A0A6A5HNJ9</accession>
<dbReference type="CTD" id="78774335"/>
<evidence type="ECO:0000313" key="2">
    <source>
        <dbReference type="EMBL" id="KAF1767362.1"/>
    </source>
</evidence>
<comment type="caution">
    <text evidence="2">The sequence shown here is derived from an EMBL/GenBank/DDBJ whole genome shotgun (WGS) entry which is preliminary data.</text>
</comment>